<evidence type="ECO:0000256" key="1">
    <source>
        <dbReference type="ARBA" id="ARBA00006056"/>
    </source>
</evidence>
<feature type="region of interest" description="Disordered" evidence="3">
    <location>
        <begin position="14"/>
        <end position="34"/>
    </location>
</feature>
<dbReference type="OrthoDB" id="7881616at2759"/>
<dbReference type="SUPFAM" id="SSF89733">
    <property type="entry name" value="L-sulfolactate dehydrogenase-like"/>
    <property type="match status" value="1"/>
</dbReference>
<dbReference type="OMA" id="IGICMSN"/>
<dbReference type="PANTHER" id="PTHR11091">
    <property type="entry name" value="OXIDOREDUCTASE-RELATED"/>
    <property type="match status" value="1"/>
</dbReference>
<comment type="similarity">
    <text evidence="1">Belongs to the LDH2/MDH2 oxidoreductase family.</text>
</comment>
<proteinExistence type="inferred from homology"/>
<dbReference type="Proteomes" id="UP000504633">
    <property type="component" value="Unplaced"/>
</dbReference>
<keyword evidence="2" id="KW-0560">Oxidoreductase</keyword>
<feature type="compositionally biased region" description="Polar residues" evidence="3">
    <location>
        <begin position="22"/>
        <end position="34"/>
    </location>
</feature>
<dbReference type="Gene3D" id="1.10.1530.10">
    <property type="match status" value="1"/>
</dbReference>
<accession>A0A6J1M3S1</accession>
<dbReference type="PANTHER" id="PTHR11091:SF0">
    <property type="entry name" value="MALATE DEHYDROGENASE"/>
    <property type="match status" value="1"/>
</dbReference>
<dbReference type="GO" id="GO:0016491">
    <property type="term" value="F:oxidoreductase activity"/>
    <property type="evidence" value="ECO:0007669"/>
    <property type="project" value="UniProtKB-KW"/>
</dbReference>
<reference evidence="5" key="1">
    <citation type="submission" date="2025-08" db="UniProtKB">
        <authorList>
            <consortium name="RefSeq"/>
        </authorList>
    </citation>
    <scope>IDENTIFICATION</scope>
    <source>
        <strain evidence="5">15085-1641.00</strain>
        <tissue evidence="5">Whole body</tissue>
    </source>
</reference>
<dbReference type="Pfam" id="PF02615">
    <property type="entry name" value="Ldh_2"/>
    <property type="match status" value="1"/>
</dbReference>
<evidence type="ECO:0000313" key="5">
    <source>
        <dbReference type="RefSeq" id="XP_023173699.2"/>
    </source>
</evidence>
<dbReference type="Gene3D" id="3.30.1370.60">
    <property type="entry name" value="Hypothetical oxidoreductase yiak, domain 2"/>
    <property type="match status" value="1"/>
</dbReference>
<evidence type="ECO:0000313" key="4">
    <source>
        <dbReference type="Proteomes" id="UP000504633"/>
    </source>
</evidence>
<keyword evidence="4" id="KW-1185">Reference proteome</keyword>
<dbReference type="RefSeq" id="XP_023173699.2">
    <property type="nucleotide sequence ID" value="XM_023317931.2"/>
</dbReference>
<name>A0A6J1M3S1_DROHY</name>
<dbReference type="GeneID" id="111601389"/>
<gene>
    <name evidence="5" type="primary">LOC111601389</name>
</gene>
<evidence type="ECO:0000256" key="2">
    <source>
        <dbReference type="ARBA" id="ARBA00023002"/>
    </source>
</evidence>
<dbReference type="InterPro" id="IPR003767">
    <property type="entry name" value="Malate/L-lactate_DH-like"/>
</dbReference>
<protein>
    <submittedName>
        <fullName evidence="5">Uncharacterized protein LOC111601389</fullName>
    </submittedName>
</protein>
<dbReference type="InterPro" id="IPR043144">
    <property type="entry name" value="Mal/L-sulf/L-lact_DH-like_ah"/>
</dbReference>
<dbReference type="KEGG" id="dhe:111601389"/>
<dbReference type="InterPro" id="IPR036111">
    <property type="entry name" value="Mal/L-sulfo/L-lacto_DH-like_sf"/>
</dbReference>
<dbReference type="InterPro" id="IPR043143">
    <property type="entry name" value="Mal/L-sulf/L-lact_DH-like_NADP"/>
</dbReference>
<sequence>MRKVLHFLGTLRRLRPHPSPEASANNKQNGGQTCSDANANMTAVAGSSTAGSGHIWENLRHVLLLCGGYLEPQASTVKYENKEVLVDVLEAQRFVHDVFATLGVPNEAASEMSDALIAADYMGKRSLGIHSLPAITVDLLNLTIDPSKQPKVQSERDAVALVDGQNAPGPVVANFCINLAIDKARKQGIGYVAAHRSNAIGLESWYACQALTHRMIGICMSNGPAVLVPSGGIEPLLGRNSIACSVGSTSDQFIMEVGMPAYPIEQLALEYSNGYLRHIPNNVALDSHGMPTNCAAEALRAQRLRPFTPEHKGFGLAAMVDILCGVMTGARYATQLRRRGLFSSDTESSDLGQVYIAIDPMRFSVSFEDRLADFHQLLRNIISSDPTQPFWLPGNKELQHMRLVDNQGGLALLPCTLSILQELSDYFKIEPLRFNPITK</sequence>
<organism evidence="4 5">
    <name type="scientific">Drosophila hydei</name>
    <name type="common">Fruit fly</name>
    <dbReference type="NCBI Taxonomy" id="7224"/>
    <lineage>
        <taxon>Eukaryota</taxon>
        <taxon>Metazoa</taxon>
        <taxon>Ecdysozoa</taxon>
        <taxon>Arthropoda</taxon>
        <taxon>Hexapoda</taxon>
        <taxon>Insecta</taxon>
        <taxon>Pterygota</taxon>
        <taxon>Neoptera</taxon>
        <taxon>Endopterygota</taxon>
        <taxon>Diptera</taxon>
        <taxon>Brachycera</taxon>
        <taxon>Muscomorpha</taxon>
        <taxon>Ephydroidea</taxon>
        <taxon>Drosophilidae</taxon>
        <taxon>Drosophila</taxon>
    </lineage>
</organism>
<dbReference type="AlphaFoldDB" id="A0A6J1M3S1"/>
<evidence type="ECO:0000256" key="3">
    <source>
        <dbReference type="SAM" id="MobiDB-lite"/>
    </source>
</evidence>